<reference evidence="1" key="1">
    <citation type="submission" date="2023-09" db="UniProtKB">
        <authorList>
            <consortium name="Ensembl"/>
        </authorList>
    </citation>
    <scope>IDENTIFICATION</scope>
</reference>
<organism evidence="1">
    <name type="scientific">Balaenoptera musculus</name>
    <name type="common">Blue whale</name>
    <dbReference type="NCBI Taxonomy" id="9771"/>
    <lineage>
        <taxon>Eukaryota</taxon>
        <taxon>Metazoa</taxon>
        <taxon>Chordata</taxon>
        <taxon>Craniata</taxon>
        <taxon>Vertebrata</taxon>
        <taxon>Euteleostomi</taxon>
        <taxon>Mammalia</taxon>
        <taxon>Eutheria</taxon>
        <taxon>Laurasiatheria</taxon>
        <taxon>Artiodactyla</taxon>
        <taxon>Whippomorpha</taxon>
        <taxon>Cetacea</taxon>
        <taxon>Mysticeti</taxon>
        <taxon>Balaenopteridae</taxon>
        <taxon>Balaenoptera</taxon>
    </lineage>
</organism>
<dbReference type="AlphaFoldDB" id="A0A8C0CF80"/>
<evidence type="ECO:0008006" key="2">
    <source>
        <dbReference type="Google" id="ProtNLM"/>
    </source>
</evidence>
<dbReference type="GO" id="GO:0006366">
    <property type="term" value="P:transcription by RNA polymerase II"/>
    <property type="evidence" value="ECO:0007669"/>
    <property type="project" value="InterPro"/>
</dbReference>
<accession>A0A8C0CF80</accession>
<dbReference type="PANTHER" id="PTHR15333:SF2">
    <property type="entry name" value="SNRNA-ACTIVATING PROTEIN COMPLEX SUBUNIT 5"/>
    <property type="match status" value="1"/>
</dbReference>
<dbReference type="Pfam" id="PF15497">
    <property type="entry name" value="SNAPC5"/>
    <property type="match status" value="1"/>
</dbReference>
<sequence>MLSRLQELRKEEETLLRLKAALHDQLNRLKVEELALQSMISSTREDEMPSSQPAPEQSHDVKCTSEQRQAWEGGPEATWHATAQGTRLLPQCLDASRVGGCAGLVKADGGAEPTCKIHFLSIRSLDKSMNLCVRRWTESVFKNQGGKFKSPGSGGCATFGRCSGSLPLAGCRPKAPALLVLPFPKPALSEMETAALPAVPRRLVKGTKELMNLKAHATLTRLYMASWC</sequence>
<dbReference type="GO" id="GO:0005634">
    <property type="term" value="C:nucleus"/>
    <property type="evidence" value="ECO:0007669"/>
    <property type="project" value="InterPro"/>
</dbReference>
<protein>
    <recommendedName>
        <fullName evidence="2">Small nuclear RNA activating complex polypeptide 5</fullName>
    </recommendedName>
</protein>
<dbReference type="InterPro" id="IPR029138">
    <property type="entry name" value="SNAPC5"/>
</dbReference>
<dbReference type="GO" id="GO:0006384">
    <property type="term" value="P:transcription initiation at RNA polymerase III promoter"/>
    <property type="evidence" value="ECO:0007669"/>
    <property type="project" value="InterPro"/>
</dbReference>
<proteinExistence type="predicted"/>
<dbReference type="PANTHER" id="PTHR15333">
    <property type="entry name" value="SNRNA-ACTIVATING PROTEIN COMPLEX SUBUNIT 5"/>
    <property type="match status" value="1"/>
</dbReference>
<dbReference type="GeneTree" id="ENSGT00390000010331"/>
<name>A0A8C0CF80_BALMU</name>
<evidence type="ECO:0000313" key="1">
    <source>
        <dbReference type="Ensembl" id="ENSBMSP00010005523.1"/>
    </source>
</evidence>
<dbReference type="Ensembl" id="ENSBMST00010006096.1">
    <property type="protein sequence ID" value="ENSBMSP00010005523.1"/>
    <property type="gene ID" value="ENSBMSG00010004081.1"/>
</dbReference>